<dbReference type="Pfam" id="PF03446">
    <property type="entry name" value="NAD_binding_2"/>
    <property type="match status" value="1"/>
</dbReference>
<dbReference type="GO" id="GO:0050661">
    <property type="term" value="F:NADP binding"/>
    <property type="evidence" value="ECO:0007669"/>
    <property type="project" value="InterPro"/>
</dbReference>
<dbReference type="EMBL" id="QGTW01000009">
    <property type="protein sequence ID" value="PWW27026.1"/>
    <property type="molecule type" value="Genomic_DNA"/>
</dbReference>
<dbReference type="RefSeq" id="WP_258309536.1">
    <property type="nucleotide sequence ID" value="NZ_QGTW01000009.1"/>
</dbReference>
<protein>
    <submittedName>
        <fullName evidence="2">6-phosphogluconate dehydrogenase-like protein</fullName>
    </submittedName>
</protein>
<evidence type="ECO:0000313" key="2">
    <source>
        <dbReference type="EMBL" id="PWW27026.1"/>
    </source>
</evidence>
<comment type="caution">
    <text evidence="2">The sequence shown here is derived from an EMBL/GenBank/DDBJ whole genome shotgun (WGS) entry which is preliminary data.</text>
</comment>
<dbReference type="Gene3D" id="3.40.50.720">
    <property type="entry name" value="NAD(P)-binding Rossmann-like Domain"/>
    <property type="match status" value="1"/>
</dbReference>
<organism evidence="2 3">
    <name type="scientific">Cytobacillus oceanisediminis</name>
    <dbReference type="NCBI Taxonomy" id="665099"/>
    <lineage>
        <taxon>Bacteria</taxon>
        <taxon>Bacillati</taxon>
        <taxon>Bacillota</taxon>
        <taxon>Bacilli</taxon>
        <taxon>Bacillales</taxon>
        <taxon>Bacillaceae</taxon>
        <taxon>Cytobacillus</taxon>
    </lineage>
</organism>
<proteinExistence type="predicted"/>
<dbReference type="AlphaFoldDB" id="A0A2V2ZUL4"/>
<evidence type="ECO:0000313" key="3">
    <source>
        <dbReference type="Proteomes" id="UP000247150"/>
    </source>
</evidence>
<gene>
    <name evidence="2" type="ORF">DFO73_109192</name>
</gene>
<dbReference type="SUPFAM" id="SSF51735">
    <property type="entry name" value="NAD(P)-binding Rossmann-fold domains"/>
    <property type="match status" value="1"/>
</dbReference>
<reference evidence="2 3" key="1">
    <citation type="submission" date="2018-05" db="EMBL/GenBank/DDBJ databases">
        <title>Freshwater and sediment microbial communities from various areas in North America, analyzing microbe dynamics in response to fracking.</title>
        <authorList>
            <person name="Lamendella R."/>
        </authorList>
    </citation>
    <scope>NUCLEOTIDE SEQUENCE [LARGE SCALE GENOMIC DNA]</scope>
    <source>
        <strain evidence="2 3">15_TX</strain>
    </source>
</reference>
<name>A0A2V2ZUL4_9BACI</name>
<accession>A0A2V2ZUL4</accession>
<feature type="domain" description="6-phosphogluconate dehydrogenase NADP-binding" evidence="1">
    <location>
        <begin position="5"/>
        <end position="101"/>
    </location>
</feature>
<evidence type="ECO:0000259" key="1">
    <source>
        <dbReference type="Pfam" id="PF03446"/>
    </source>
</evidence>
<sequence length="231" mass="26022">MKNLKVALAGIGKLGSAMMVHWKKLNIKIGVYHPSRTKAEQFIQRFPNCYLLTEQDLREVDILILALPAGKVIPFMEKMLAEGNSSSVSFINMATALPTKEIKGNFPSYKVYGLKYMGHSRDLLEHGNGLFTTEDHLPDSVMELCKPLGQIIKDREDRLVEINKLATYYAVRTAVEIENDFTKKGYPPAYIKRALTSLAPEVIRSYSEGNLGHFAQEIVREIKESSEKDAD</sequence>
<dbReference type="InterPro" id="IPR006115">
    <property type="entry name" value="6PGDH_NADP-bd"/>
</dbReference>
<dbReference type="Proteomes" id="UP000247150">
    <property type="component" value="Unassembled WGS sequence"/>
</dbReference>
<dbReference type="InterPro" id="IPR036291">
    <property type="entry name" value="NAD(P)-bd_dom_sf"/>
</dbReference>